<feature type="transmembrane region" description="Helical" evidence="6">
    <location>
        <begin position="141"/>
        <end position="161"/>
    </location>
</feature>
<keyword evidence="8" id="KW-1185">Reference proteome</keyword>
<dbReference type="AlphaFoldDB" id="A0A2A4I6X9"/>
<keyword evidence="4 6" id="KW-1133">Transmembrane helix</keyword>
<feature type="transmembrane region" description="Helical" evidence="6">
    <location>
        <begin position="182"/>
        <end position="205"/>
    </location>
</feature>
<evidence type="ECO:0000256" key="5">
    <source>
        <dbReference type="ARBA" id="ARBA00023136"/>
    </source>
</evidence>
<dbReference type="GO" id="GO:0005886">
    <property type="term" value="C:plasma membrane"/>
    <property type="evidence" value="ECO:0007669"/>
    <property type="project" value="UniProtKB-SubCell"/>
</dbReference>
<feature type="transmembrane region" description="Helical" evidence="6">
    <location>
        <begin position="225"/>
        <end position="244"/>
    </location>
</feature>
<evidence type="ECO:0000256" key="3">
    <source>
        <dbReference type="ARBA" id="ARBA00022692"/>
    </source>
</evidence>
<evidence type="ECO:0000256" key="4">
    <source>
        <dbReference type="ARBA" id="ARBA00022989"/>
    </source>
</evidence>
<keyword evidence="5 6" id="KW-0472">Membrane</keyword>
<comment type="caution">
    <text evidence="7">The sequence shown here is derived from an EMBL/GenBank/DDBJ whole genome shotgun (WGS) entry which is preliminary data.</text>
</comment>
<proteinExistence type="predicted"/>
<accession>A0A2A4I6X9</accession>
<dbReference type="RefSeq" id="WP_083956760.1">
    <property type="nucleotide sequence ID" value="NZ_NWVC01000004.1"/>
</dbReference>
<feature type="transmembrane region" description="Helical" evidence="6">
    <location>
        <begin position="256"/>
        <end position="274"/>
    </location>
</feature>
<reference evidence="7 8" key="1">
    <citation type="submission" date="2017-09" db="EMBL/GenBank/DDBJ databases">
        <title>Sphingomonas adhaesiva DSM 7418, whole genome shotgun sequence.</title>
        <authorList>
            <person name="Feng G."/>
            <person name="Zhu H."/>
        </authorList>
    </citation>
    <scope>NUCLEOTIDE SEQUENCE [LARGE SCALE GENOMIC DNA]</scope>
    <source>
        <strain evidence="7 8">DSM 7418</strain>
    </source>
</reference>
<comment type="subcellular location">
    <subcellularLocation>
        <location evidence="1">Cell membrane</location>
        <topology evidence="1">Multi-pass membrane protein</topology>
    </subcellularLocation>
</comment>
<dbReference type="PANTHER" id="PTHR30213:SF0">
    <property type="entry name" value="UPF0761 MEMBRANE PROTEIN YIHY"/>
    <property type="match status" value="1"/>
</dbReference>
<feature type="transmembrane region" description="Helical" evidence="6">
    <location>
        <begin position="42"/>
        <end position="64"/>
    </location>
</feature>
<keyword evidence="2" id="KW-1003">Cell membrane</keyword>
<sequence>MRANLSSADFWREFRRDWWGMLRRAYTASNDDNLGLIAAGTAFYAFSSIAPILAASVLTYGLIADAQTVQANIRVLFDLLPADAARLIGQQMDMVVSGSEGKKGLGLVIALVIAIYGGSRAATAMMTALNVAYEAKEKRNYLVWMLTAFAVVAGGVVLMLVGVSSSTVTAFLGNLIPGTPAIVRTAIGLCTYLLMAAVAVTGASLLFRFAPYRPRARLRWGTPGAVLATIVWLAATTGFSIYVVNFGNYGATYGSLGAIVVLLTWLWLSAYAFLLGAALDVQLYRACHASPVEGAPPAATPPPLAADSGLLATAGLAALGLALFAWRARSR</sequence>
<dbReference type="PIRSF" id="PIRSF035875">
    <property type="entry name" value="RNase_BN"/>
    <property type="match status" value="1"/>
</dbReference>
<name>A0A2A4I6X9_9SPHN</name>
<gene>
    <name evidence="7" type="ORF">COA07_10615</name>
</gene>
<evidence type="ECO:0000313" key="8">
    <source>
        <dbReference type="Proteomes" id="UP000218323"/>
    </source>
</evidence>
<dbReference type="Proteomes" id="UP000218323">
    <property type="component" value="Unassembled WGS sequence"/>
</dbReference>
<evidence type="ECO:0000256" key="6">
    <source>
        <dbReference type="SAM" id="Phobius"/>
    </source>
</evidence>
<protein>
    <submittedName>
        <fullName evidence="7">YihY/virulence factor BrkB family protein</fullName>
    </submittedName>
</protein>
<feature type="transmembrane region" description="Helical" evidence="6">
    <location>
        <begin position="309"/>
        <end position="326"/>
    </location>
</feature>
<evidence type="ECO:0000313" key="7">
    <source>
        <dbReference type="EMBL" id="PCG14239.1"/>
    </source>
</evidence>
<dbReference type="Pfam" id="PF03631">
    <property type="entry name" value="Virul_fac_BrkB"/>
    <property type="match status" value="1"/>
</dbReference>
<dbReference type="EMBL" id="NWVC01000004">
    <property type="protein sequence ID" value="PCG14239.1"/>
    <property type="molecule type" value="Genomic_DNA"/>
</dbReference>
<organism evidence="7 8">
    <name type="scientific">Sphingomonas adhaesiva</name>
    <dbReference type="NCBI Taxonomy" id="28212"/>
    <lineage>
        <taxon>Bacteria</taxon>
        <taxon>Pseudomonadati</taxon>
        <taxon>Pseudomonadota</taxon>
        <taxon>Alphaproteobacteria</taxon>
        <taxon>Sphingomonadales</taxon>
        <taxon>Sphingomonadaceae</taxon>
        <taxon>Sphingomonas</taxon>
    </lineage>
</organism>
<keyword evidence="3 6" id="KW-0812">Transmembrane</keyword>
<dbReference type="NCBIfam" id="TIGR00765">
    <property type="entry name" value="yihY_not_rbn"/>
    <property type="match status" value="1"/>
</dbReference>
<dbReference type="PANTHER" id="PTHR30213">
    <property type="entry name" value="INNER MEMBRANE PROTEIN YHJD"/>
    <property type="match status" value="1"/>
</dbReference>
<dbReference type="InterPro" id="IPR017039">
    <property type="entry name" value="Virul_fac_BrkB"/>
</dbReference>
<evidence type="ECO:0000256" key="2">
    <source>
        <dbReference type="ARBA" id="ARBA00022475"/>
    </source>
</evidence>
<evidence type="ECO:0000256" key="1">
    <source>
        <dbReference type="ARBA" id="ARBA00004651"/>
    </source>
</evidence>
<feature type="transmembrane region" description="Helical" evidence="6">
    <location>
        <begin position="104"/>
        <end position="129"/>
    </location>
</feature>